<gene>
    <name evidence="5" type="ORF">Pmi06nite_10030</name>
</gene>
<name>A0A8J3X4Y0_9ACTN</name>
<feature type="domain" description="S1 motif" evidence="4">
    <location>
        <begin position="36"/>
        <end position="112"/>
    </location>
</feature>
<dbReference type="InterPro" id="IPR050437">
    <property type="entry name" value="Ribos_protein_bS1-like"/>
</dbReference>
<evidence type="ECO:0000256" key="1">
    <source>
        <dbReference type="ARBA" id="ARBA00006767"/>
    </source>
</evidence>
<evidence type="ECO:0000256" key="3">
    <source>
        <dbReference type="ARBA" id="ARBA00023274"/>
    </source>
</evidence>
<evidence type="ECO:0000256" key="2">
    <source>
        <dbReference type="ARBA" id="ARBA00022980"/>
    </source>
</evidence>
<dbReference type="AlphaFoldDB" id="A0A8J3X4Y0"/>
<keyword evidence="3" id="KW-0687">Ribonucleoprotein</keyword>
<dbReference type="PANTHER" id="PTHR10724">
    <property type="entry name" value="30S RIBOSOMAL PROTEIN S1"/>
    <property type="match status" value="1"/>
</dbReference>
<proteinExistence type="inferred from homology"/>
<keyword evidence="2" id="KW-0689">Ribosomal protein</keyword>
<dbReference type="PROSITE" id="PS50126">
    <property type="entry name" value="S1"/>
    <property type="match status" value="2"/>
</dbReference>
<dbReference type="Gene3D" id="2.40.50.140">
    <property type="entry name" value="Nucleic acid-binding proteins"/>
    <property type="match status" value="2"/>
</dbReference>
<dbReference type="Pfam" id="PF00575">
    <property type="entry name" value="S1"/>
    <property type="match status" value="2"/>
</dbReference>
<dbReference type="PANTHER" id="PTHR10724:SF7">
    <property type="entry name" value="SMALL RIBOSOMAL SUBUNIT PROTEIN BS1C"/>
    <property type="match status" value="1"/>
</dbReference>
<dbReference type="SMART" id="SM00316">
    <property type="entry name" value="S1"/>
    <property type="match status" value="2"/>
</dbReference>
<feature type="domain" description="S1 motif" evidence="4">
    <location>
        <begin position="129"/>
        <end position="196"/>
    </location>
</feature>
<dbReference type="InterPro" id="IPR012340">
    <property type="entry name" value="NA-bd_OB-fold"/>
</dbReference>
<dbReference type="SUPFAM" id="SSF50249">
    <property type="entry name" value="Nucleic acid-binding proteins"/>
    <property type="match status" value="2"/>
</dbReference>
<reference evidence="5 6" key="1">
    <citation type="submission" date="2021-01" db="EMBL/GenBank/DDBJ databases">
        <title>Whole genome shotgun sequence of Planotetraspora mira NBRC 15435.</title>
        <authorList>
            <person name="Komaki H."/>
            <person name="Tamura T."/>
        </authorList>
    </citation>
    <scope>NUCLEOTIDE SEQUENCE [LARGE SCALE GENOMIC DNA]</scope>
    <source>
        <strain evidence="5 6">NBRC 15435</strain>
    </source>
</reference>
<dbReference type="EMBL" id="BOOO01000004">
    <property type="protein sequence ID" value="GII27561.1"/>
    <property type="molecule type" value="Genomic_DNA"/>
</dbReference>
<accession>A0A8J3X4Y0</accession>
<dbReference type="GO" id="GO:0003735">
    <property type="term" value="F:structural constituent of ribosome"/>
    <property type="evidence" value="ECO:0007669"/>
    <property type="project" value="TreeGrafter"/>
</dbReference>
<dbReference type="GO" id="GO:0003729">
    <property type="term" value="F:mRNA binding"/>
    <property type="evidence" value="ECO:0007669"/>
    <property type="project" value="TreeGrafter"/>
</dbReference>
<protein>
    <recommendedName>
        <fullName evidence="4">S1 motif domain-containing protein</fullName>
    </recommendedName>
</protein>
<organism evidence="5 6">
    <name type="scientific">Planotetraspora mira</name>
    <dbReference type="NCBI Taxonomy" id="58121"/>
    <lineage>
        <taxon>Bacteria</taxon>
        <taxon>Bacillati</taxon>
        <taxon>Actinomycetota</taxon>
        <taxon>Actinomycetes</taxon>
        <taxon>Streptosporangiales</taxon>
        <taxon>Streptosporangiaceae</taxon>
        <taxon>Planotetraspora</taxon>
    </lineage>
</organism>
<sequence>MSRAEEERGDWGEVRPAFVSTENPELWAFLESLRPGEIRSGVVAAIESFGVFVALDDAPDHPVFPGVGFISIPELSWRRFDAPSDVVQVGQRVICTVLQFDTWNGEARLSLRATQPDPYREIFLNLHVGQVLQGTVSKIVPFGAFIRVDAGIEGLVHLRELDWGSIEAPEEVVQLGDQVTVVVTEIDGRRLSLSRKRAVTS</sequence>
<comment type="similarity">
    <text evidence="1">Belongs to the bacterial ribosomal protein bS1 family.</text>
</comment>
<dbReference type="Proteomes" id="UP000650628">
    <property type="component" value="Unassembled WGS sequence"/>
</dbReference>
<dbReference type="GO" id="GO:0022627">
    <property type="term" value="C:cytosolic small ribosomal subunit"/>
    <property type="evidence" value="ECO:0007669"/>
    <property type="project" value="TreeGrafter"/>
</dbReference>
<dbReference type="GO" id="GO:0006412">
    <property type="term" value="P:translation"/>
    <property type="evidence" value="ECO:0007669"/>
    <property type="project" value="TreeGrafter"/>
</dbReference>
<evidence type="ECO:0000313" key="6">
    <source>
        <dbReference type="Proteomes" id="UP000650628"/>
    </source>
</evidence>
<comment type="caution">
    <text evidence="5">The sequence shown here is derived from an EMBL/GenBank/DDBJ whole genome shotgun (WGS) entry which is preliminary data.</text>
</comment>
<dbReference type="InterPro" id="IPR003029">
    <property type="entry name" value="S1_domain"/>
</dbReference>
<keyword evidence="6" id="KW-1185">Reference proteome</keyword>
<evidence type="ECO:0000259" key="4">
    <source>
        <dbReference type="PROSITE" id="PS50126"/>
    </source>
</evidence>
<evidence type="ECO:0000313" key="5">
    <source>
        <dbReference type="EMBL" id="GII27561.1"/>
    </source>
</evidence>